<keyword evidence="9" id="KW-1185">Reference proteome</keyword>
<dbReference type="PANTHER" id="PTHR38782">
    <property type="match status" value="1"/>
</dbReference>
<organism evidence="8 9">
    <name type="scientific">Conservatibacter flavescens</name>
    <dbReference type="NCBI Taxonomy" id="28161"/>
    <lineage>
        <taxon>Bacteria</taxon>
        <taxon>Pseudomonadati</taxon>
        <taxon>Pseudomonadota</taxon>
        <taxon>Gammaproteobacteria</taxon>
        <taxon>Pasteurellales</taxon>
        <taxon>Pasteurellaceae</taxon>
        <taxon>Conservatibacter</taxon>
    </lineage>
</organism>
<dbReference type="Proteomes" id="UP000229329">
    <property type="component" value="Unassembled WGS sequence"/>
</dbReference>
<dbReference type="InterPro" id="IPR005588">
    <property type="entry name" value="MucB_RseB"/>
</dbReference>
<feature type="domain" description="MucB/RseB C-terminal" evidence="7">
    <location>
        <begin position="221"/>
        <end position="313"/>
    </location>
</feature>
<dbReference type="EMBL" id="PHHA01000020">
    <property type="protein sequence ID" value="PJG84997.1"/>
    <property type="molecule type" value="Genomic_DNA"/>
</dbReference>
<evidence type="ECO:0000256" key="2">
    <source>
        <dbReference type="ARBA" id="ARBA00008150"/>
    </source>
</evidence>
<dbReference type="Gene3D" id="2.50.20.10">
    <property type="entry name" value="Lipoprotein localisation LolA/LolB/LppX"/>
    <property type="match status" value="1"/>
</dbReference>
<evidence type="ECO:0000259" key="6">
    <source>
        <dbReference type="Pfam" id="PF03888"/>
    </source>
</evidence>
<comment type="subcellular location">
    <subcellularLocation>
        <location evidence="1">Periplasm</location>
    </subcellularLocation>
</comment>
<gene>
    <name evidence="8" type="ORF">CVP05_08760</name>
</gene>
<dbReference type="AlphaFoldDB" id="A0A2M8S1I5"/>
<dbReference type="PIRSF" id="PIRSF005427">
    <property type="entry name" value="RseB"/>
    <property type="match status" value="1"/>
</dbReference>
<dbReference type="Gene3D" id="3.30.200.100">
    <property type="entry name" value="MucB/RseB, C-terminal domain"/>
    <property type="match status" value="1"/>
</dbReference>
<dbReference type="GO" id="GO:0030288">
    <property type="term" value="C:outer membrane-bounded periplasmic space"/>
    <property type="evidence" value="ECO:0007669"/>
    <property type="project" value="TreeGrafter"/>
</dbReference>
<dbReference type="PANTHER" id="PTHR38782:SF1">
    <property type="entry name" value="SIGMA-E FACTOR REGULATORY PROTEIN RSEB"/>
    <property type="match status" value="1"/>
</dbReference>
<dbReference type="NCBIfam" id="NF006990">
    <property type="entry name" value="PRK09455.1"/>
    <property type="match status" value="1"/>
</dbReference>
<keyword evidence="4" id="KW-0574">Periplasm</keyword>
<dbReference type="CDD" id="cd16327">
    <property type="entry name" value="RseB"/>
    <property type="match status" value="1"/>
</dbReference>
<dbReference type="Pfam" id="PF03888">
    <property type="entry name" value="MucB_RseB"/>
    <property type="match status" value="1"/>
</dbReference>
<feature type="signal peptide" evidence="5">
    <location>
        <begin position="1"/>
        <end position="22"/>
    </location>
</feature>
<dbReference type="OrthoDB" id="7067274at2"/>
<evidence type="ECO:0000313" key="9">
    <source>
        <dbReference type="Proteomes" id="UP000229329"/>
    </source>
</evidence>
<evidence type="ECO:0000259" key="7">
    <source>
        <dbReference type="Pfam" id="PF17188"/>
    </source>
</evidence>
<evidence type="ECO:0000256" key="5">
    <source>
        <dbReference type="SAM" id="SignalP"/>
    </source>
</evidence>
<reference evidence="8 9" key="1">
    <citation type="submission" date="2017-11" db="EMBL/GenBank/DDBJ databases">
        <title>Reclassification of Bisgaard taxon 7 as Conservatibacter flavescens gen. nov., sp. nov.</title>
        <authorList>
            <person name="Christensen H."/>
        </authorList>
    </citation>
    <scope>NUCLEOTIDE SEQUENCE [LARGE SCALE GENOMIC DNA]</scope>
    <source>
        <strain evidence="8 9">7_4</strain>
    </source>
</reference>
<comment type="caution">
    <text evidence="8">The sequence shown here is derived from an EMBL/GenBank/DDBJ whole genome shotgun (WGS) entry which is preliminary data.</text>
</comment>
<sequence length="315" mass="36530">MLKIFPKLTALLLLFSVSSLSATELSPQQWVTNMVKSNQQLNYDMTFITLGPIDTLSLRYRHVFDEDTVYAQLLNLDNSPQEIVQRGDIVSYFANNYPPFSIESNHIVDQLPNILRVNISDLTKHYEFIDLGRNRIANRVAQTIRIQPKDNFRYQYVVFIDEETQLLLRSDMLDRDGNLLEQFRVVNIQLNTEPQTFTNYLAFAHLPPLVQHSAQVIDKNVINWTPSWLPQGFTQLKATREKINNQYIDSQLYTDGLFSFSLYVSDSPLPDNHETVWKQGSHTIYSETINKKEITLIGQIPLTTAKRIVQDIQFK</sequence>
<keyword evidence="3 5" id="KW-0732">Signal</keyword>
<evidence type="ECO:0000256" key="1">
    <source>
        <dbReference type="ARBA" id="ARBA00004418"/>
    </source>
</evidence>
<feature type="domain" description="MucB/RseB N-terminal" evidence="6">
    <location>
        <begin position="26"/>
        <end position="194"/>
    </location>
</feature>
<dbReference type="InterPro" id="IPR038484">
    <property type="entry name" value="MucB/RseB_C_sf"/>
</dbReference>
<accession>A0A2M8S1I5</accession>
<evidence type="ECO:0000256" key="4">
    <source>
        <dbReference type="ARBA" id="ARBA00022764"/>
    </source>
</evidence>
<dbReference type="InterPro" id="IPR033434">
    <property type="entry name" value="MucB/RseB_N"/>
</dbReference>
<dbReference type="GO" id="GO:0032885">
    <property type="term" value="P:regulation of polysaccharide biosynthetic process"/>
    <property type="evidence" value="ECO:0007669"/>
    <property type="project" value="TreeGrafter"/>
</dbReference>
<evidence type="ECO:0000313" key="8">
    <source>
        <dbReference type="EMBL" id="PJG84997.1"/>
    </source>
</evidence>
<dbReference type="InterPro" id="IPR033436">
    <property type="entry name" value="MucB/RseB_C"/>
</dbReference>
<comment type="similarity">
    <text evidence="2">Belongs to the RseB family.</text>
</comment>
<evidence type="ECO:0000256" key="3">
    <source>
        <dbReference type="ARBA" id="ARBA00022729"/>
    </source>
</evidence>
<protein>
    <submittedName>
        <fullName evidence="8">Sigma-E factor regulatory protein RseB</fullName>
    </submittedName>
</protein>
<dbReference type="Pfam" id="PF17188">
    <property type="entry name" value="MucB_RseB_C"/>
    <property type="match status" value="1"/>
</dbReference>
<feature type="chain" id="PRO_5014670182" evidence="5">
    <location>
        <begin position="23"/>
        <end position="315"/>
    </location>
</feature>
<dbReference type="GO" id="GO:0045152">
    <property type="term" value="F:antisigma factor binding"/>
    <property type="evidence" value="ECO:0007669"/>
    <property type="project" value="TreeGrafter"/>
</dbReference>
<proteinExistence type="inferred from homology"/>
<name>A0A2M8S1I5_9PAST</name>